<keyword evidence="3" id="KW-1185">Reference proteome</keyword>
<feature type="transmembrane region" description="Helical" evidence="1">
    <location>
        <begin position="41"/>
        <end position="63"/>
    </location>
</feature>
<comment type="caution">
    <text evidence="2">The sequence shown here is derived from an EMBL/GenBank/DDBJ whole genome shotgun (WGS) entry which is preliminary data.</text>
</comment>
<evidence type="ECO:0000313" key="2">
    <source>
        <dbReference type="EMBL" id="TCC49004.1"/>
    </source>
</evidence>
<reference evidence="2 3" key="1">
    <citation type="submission" date="2019-02" db="EMBL/GenBank/DDBJ databases">
        <title>Kribbella capetownensis sp. nov. and Kribbella speibonae sp. nov., isolated from soil.</title>
        <authorList>
            <person name="Curtis S.M."/>
            <person name="Norton I."/>
            <person name="Everest G.J."/>
            <person name="Meyers P.R."/>
        </authorList>
    </citation>
    <scope>NUCLEOTIDE SEQUENCE [LARGE SCALE GENOMIC DNA]</scope>
    <source>
        <strain evidence="2 3">YM53</strain>
    </source>
</reference>
<name>A0A4R0JSD5_9ACTN</name>
<gene>
    <name evidence="2" type="ORF">E0H75_20840</name>
</gene>
<keyword evidence="1" id="KW-0472">Membrane</keyword>
<accession>A0A4R0JSD5</accession>
<dbReference type="AlphaFoldDB" id="A0A4R0JSD5"/>
<evidence type="ECO:0000256" key="1">
    <source>
        <dbReference type="SAM" id="Phobius"/>
    </source>
</evidence>
<protein>
    <recommendedName>
        <fullName evidence="4">Integral membrane protein</fullName>
    </recommendedName>
</protein>
<dbReference type="Proteomes" id="UP000293342">
    <property type="component" value="Unassembled WGS sequence"/>
</dbReference>
<dbReference type="OrthoDB" id="4827793at2"/>
<evidence type="ECO:0000313" key="3">
    <source>
        <dbReference type="Proteomes" id="UP000293342"/>
    </source>
</evidence>
<proteinExistence type="predicted"/>
<feature type="transmembrane region" description="Helical" evidence="1">
    <location>
        <begin position="16"/>
        <end position="34"/>
    </location>
</feature>
<organism evidence="2 3">
    <name type="scientific">Kribbella capetownensis</name>
    <dbReference type="NCBI Taxonomy" id="1572659"/>
    <lineage>
        <taxon>Bacteria</taxon>
        <taxon>Bacillati</taxon>
        <taxon>Actinomycetota</taxon>
        <taxon>Actinomycetes</taxon>
        <taxon>Propionibacteriales</taxon>
        <taxon>Kribbellaceae</taxon>
        <taxon>Kribbella</taxon>
    </lineage>
</organism>
<dbReference type="RefSeq" id="WP_131515241.1">
    <property type="nucleotide sequence ID" value="NZ_SJKD01000004.1"/>
</dbReference>
<dbReference type="EMBL" id="SJKD01000004">
    <property type="protein sequence ID" value="TCC49004.1"/>
    <property type="molecule type" value="Genomic_DNA"/>
</dbReference>
<sequence length="167" mass="17638">MSEAREQEAGRSTGRAWSSAGAIYGTIASMAVVAGGAQHTAIGRLLVVTVMTLAIFWLAHVYANALAHHLTAADGLDWSAVRSAMAEEWPLVTGPLPALGLLALGALDVLPDDLAISLMLWCGVAQLLVWGITFARRQRWGWPMALTAGAVNATFGIVIVVLEVLIH</sequence>
<keyword evidence="1" id="KW-0812">Transmembrane</keyword>
<evidence type="ECO:0008006" key="4">
    <source>
        <dbReference type="Google" id="ProtNLM"/>
    </source>
</evidence>
<feature type="transmembrane region" description="Helical" evidence="1">
    <location>
        <begin position="114"/>
        <end position="133"/>
    </location>
</feature>
<feature type="transmembrane region" description="Helical" evidence="1">
    <location>
        <begin position="145"/>
        <end position="166"/>
    </location>
</feature>
<keyword evidence="1" id="KW-1133">Transmembrane helix</keyword>